<evidence type="ECO:0000313" key="2">
    <source>
        <dbReference type="EMBL" id="SFG45241.1"/>
    </source>
</evidence>
<name>A0A1I2S5E9_9HYPH</name>
<keyword evidence="3" id="KW-1185">Reference proteome</keyword>
<accession>A0A1I2S5E9</accession>
<dbReference type="AlphaFoldDB" id="A0A1I2S5E9"/>
<evidence type="ECO:0008006" key="4">
    <source>
        <dbReference type="Google" id="ProtNLM"/>
    </source>
</evidence>
<reference evidence="3" key="1">
    <citation type="submission" date="2016-10" db="EMBL/GenBank/DDBJ databases">
        <authorList>
            <person name="Varghese N."/>
            <person name="Submissions S."/>
        </authorList>
    </citation>
    <scope>NUCLEOTIDE SEQUENCE [LARGE SCALE GENOMIC DNA]</scope>
    <source>
        <strain evidence="3">Gh-105</strain>
    </source>
</reference>
<gene>
    <name evidence="2" type="ORF">SAMN05192565_103232</name>
</gene>
<sequence>MVTVGLGRLVRLATLCAVLSTLASAGPAAAAGEACDSCDLDWMRCRRNVQSAQAACGQERAVVCRAKCAAADDGHQPARNQDPVWLATCARTCTGADDVCEDRLRREAGRCTAIRGLCRRRLSCGG</sequence>
<dbReference type="RefSeq" id="WP_091969289.1">
    <property type="nucleotide sequence ID" value="NZ_FOPM01000003.1"/>
</dbReference>
<proteinExistence type="predicted"/>
<feature type="signal peptide" evidence="1">
    <location>
        <begin position="1"/>
        <end position="30"/>
    </location>
</feature>
<keyword evidence="1" id="KW-0732">Signal</keyword>
<organism evidence="2 3">
    <name type="scientific">Methylobacterium gossipiicola</name>
    <dbReference type="NCBI Taxonomy" id="582675"/>
    <lineage>
        <taxon>Bacteria</taxon>
        <taxon>Pseudomonadati</taxon>
        <taxon>Pseudomonadota</taxon>
        <taxon>Alphaproteobacteria</taxon>
        <taxon>Hyphomicrobiales</taxon>
        <taxon>Methylobacteriaceae</taxon>
        <taxon>Methylobacterium</taxon>
    </lineage>
</organism>
<dbReference type="Proteomes" id="UP000199229">
    <property type="component" value="Unassembled WGS sequence"/>
</dbReference>
<evidence type="ECO:0000256" key="1">
    <source>
        <dbReference type="SAM" id="SignalP"/>
    </source>
</evidence>
<protein>
    <recommendedName>
        <fullName evidence="4">Cysteine rich repeat-containing protein</fullName>
    </recommendedName>
</protein>
<evidence type="ECO:0000313" key="3">
    <source>
        <dbReference type="Proteomes" id="UP000199229"/>
    </source>
</evidence>
<feature type="chain" id="PRO_5011469880" description="Cysteine rich repeat-containing protein" evidence="1">
    <location>
        <begin position="31"/>
        <end position="126"/>
    </location>
</feature>
<dbReference type="EMBL" id="FOPM01000003">
    <property type="protein sequence ID" value="SFG45241.1"/>
    <property type="molecule type" value="Genomic_DNA"/>
</dbReference>